<reference evidence="1" key="1">
    <citation type="submission" date="2014-09" db="EMBL/GenBank/DDBJ databases">
        <authorList>
            <person name="Magalhaes I.L.F."/>
            <person name="Oliveira U."/>
            <person name="Santos F.R."/>
            <person name="Vidigal T.H.D.A."/>
            <person name="Brescovit A.D."/>
            <person name="Santos A.J."/>
        </authorList>
    </citation>
    <scope>NUCLEOTIDE SEQUENCE</scope>
    <source>
        <tissue evidence="1">Shoot tissue taken approximately 20 cm above the soil surface</tissue>
    </source>
</reference>
<evidence type="ECO:0000313" key="1">
    <source>
        <dbReference type="EMBL" id="JAE34472.1"/>
    </source>
</evidence>
<reference evidence="1" key="2">
    <citation type="journal article" date="2015" name="Data Brief">
        <title>Shoot transcriptome of the giant reed, Arundo donax.</title>
        <authorList>
            <person name="Barrero R.A."/>
            <person name="Guerrero F.D."/>
            <person name="Moolhuijzen P."/>
            <person name="Goolsby J.A."/>
            <person name="Tidwell J."/>
            <person name="Bellgard S.E."/>
            <person name="Bellgard M.I."/>
        </authorList>
    </citation>
    <scope>NUCLEOTIDE SEQUENCE</scope>
    <source>
        <tissue evidence="1">Shoot tissue taken approximately 20 cm above the soil surface</tissue>
    </source>
</reference>
<dbReference type="AlphaFoldDB" id="A0A0A9HCI5"/>
<accession>A0A0A9HCI5</accession>
<proteinExistence type="predicted"/>
<protein>
    <submittedName>
        <fullName evidence="1">Uncharacterized protein</fullName>
    </submittedName>
</protein>
<name>A0A0A9HCI5_ARUDO</name>
<organism evidence="1">
    <name type="scientific">Arundo donax</name>
    <name type="common">Giant reed</name>
    <name type="synonym">Donax arundinaceus</name>
    <dbReference type="NCBI Taxonomy" id="35708"/>
    <lineage>
        <taxon>Eukaryota</taxon>
        <taxon>Viridiplantae</taxon>
        <taxon>Streptophyta</taxon>
        <taxon>Embryophyta</taxon>
        <taxon>Tracheophyta</taxon>
        <taxon>Spermatophyta</taxon>
        <taxon>Magnoliopsida</taxon>
        <taxon>Liliopsida</taxon>
        <taxon>Poales</taxon>
        <taxon>Poaceae</taxon>
        <taxon>PACMAD clade</taxon>
        <taxon>Arundinoideae</taxon>
        <taxon>Arundineae</taxon>
        <taxon>Arundo</taxon>
    </lineage>
</organism>
<sequence length="24" mass="2704">MMDRSIDRRCACLCPCPCPCPAFD</sequence>
<dbReference type="EMBL" id="GBRH01163424">
    <property type="protein sequence ID" value="JAE34472.1"/>
    <property type="molecule type" value="Transcribed_RNA"/>
</dbReference>